<proteinExistence type="predicted"/>
<accession>A0A9W9T238</accession>
<dbReference type="EMBL" id="JAPQKP010000002">
    <property type="protein sequence ID" value="KAJ5206466.1"/>
    <property type="molecule type" value="Genomic_DNA"/>
</dbReference>
<dbReference type="AlphaFoldDB" id="A0A9W9T238"/>
<evidence type="ECO:0000313" key="1">
    <source>
        <dbReference type="EMBL" id="KAJ5206466.1"/>
    </source>
</evidence>
<name>A0A9W9T238_9EURO</name>
<reference evidence="1" key="1">
    <citation type="submission" date="2022-11" db="EMBL/GenBank/DDBJ databases">
        <authorList>
            <person name="Petersen C."/>
        </authorList>
    </citation>
    <scope>NUCLEOTIDE SEQUENCE</scope>
    <source>
        <strain evidence="1">IBT 16849</strain>
    </source>
</reference>
<dbReference type="Proteomes" id="UP001150879">
    <property type="component" value="Unassembled WGS sequence"/>
</dbReference>
<protein>
    <submittedName>
        <fullName evidence="1">Transcription factor</fullName>
    </submittedName>
</protein>
<comment type="caution">
    <text evidence="1">The sequence shown here is derived from an EMBL/GenBank/DDBJ whole genome shotgun (WGS) entry which is preliminary data.</text>
</comment>
<keyword evidence="2" id="KW-1185">Reference proteome</keyword>
<sequence length="60" mass="6797">MDPAVSARHFFHILEEFIFNHPTFRQLLLGSNTPKDPTIESIEILQAALTTLVIQSGINY</sequence>
<gene>
    <name evidence="1" type="ORF">N7472_002914</name>
</gene>
<organism evidence="1 2">
    <name type="scientific">Penicillium cf. griseofulvum</name>
    <dbReference type="NCBI Taxonomy" id="2972120"/>
    <lineage>
        <taxon>Eukaryota</taxon>
        <taxon>Fungi</taxon>
        <taxon>Dikarya</taxon>
        <taxon>Ascomycota</taxon>
        <taxon>Pezizomycotina</taxon>
        <taxon>Eurotiomycetes</taxon>
        <taxon>Eurotiomycetidae</taxon>
        <taxon>Eurotiales</taxon>
        <taxon>Aspergillaceae</taxon>
        <taxon>Penicillium</taxon>
    </lineage>
</organism>
<reference evidence="1" key="2">
    <citation type="journal article" date="2023" name="IMA Fungus">
        <title>Comparative genomic study of the Penicillium genus elucidates a diverse pangenome and 15 lateral gene transfer events.</title>
        <authorList>
            <person name="Petersen C."/>
            <person name="Sorensen T."/>
            <person name="Nielsen M.R."/>
            <person name="Sondergaard T.E."/>
            <person name="Sorensen J.L."/>
            <person name="Fitzpatrick D.A."/>
            <person name="Frisvad J.C."/>
            <person name="Nielsen K.L."/>
        </authorList>
    </citation>
    <scope>NUCLEOTIDE SEQUENCE</scope>
    <source>
        <strain evidence="1">IBT 16849</strain>
    </source>
</reference>
<evidence type="ECO:0000313" key="2">
    <source>
        <dbReference type="Proteomes" id="UP001150879"/>
    </source>
</evidence>